<reference evidence="4 5" key="1">
    <citation type="submission" date="2017-12" db="EMBL/GenBank/DDBJ databases">
        <title>The genome sequence of Caulobacter flavus CGMCC1 15093.</title>
        <authorList>
            <person name="Gao J."/>
            <person name="Mao X."/>
            <person name="Sun J."/>
        </authorList>
    </citation>
    <scope>NUCLEOTIDE SEQUENCE [LARGE SCALE GENOMIC DNA]</scope>
    <source>
        <strain evidence="4 5">CGMCC1 15093</strain>
    </source>
</reference>
<reference evidence="3 6" key="2">
    <citation type="submission" date="2018-01" db="EMBL/GenBank/DDBJ databases">
        <title>Complete genome sequence of Caulobacter flavus RHGG3.</title>
        <authorList>
            <person name="Yang E."/>
        </authorList>
    </citation>
    <scope>NUCLEOTIDE SEQUENCE [LARGE SCALE GENOMIC DNA]</scope>
    <source>
        <strain evidence="3 6">RHGG3</strain>
    </source>
</reference>
<dbReference type="EMBL" id="PJRQ01000026">
    <property type="protein sequence ID" value="PLR13855.1"/>
    <property type="molecule type" value="Genomic_DNA"/>
</dbReference>
<dbReference type="NCBIfam" id="TIGR00696">
    <property type="entry name" value="wecG_tagA_cpsF"/>
    <property type="match status" value="1"/>
</dbReference>
<dbReference type="OrthoDB" id="9771846at2"/>
<evidence type="ECO:0000313" key="5">
    <source>
        <dbReference type="Proteomes" id="UP000234483"/>
    </source>
</evidence>
<dbReference type="Proteomes" id="UP000281192">
    <property type="component" value="Chromosome"/>
</dbReference>
<organism evidence="4 5">
    <name type="scientific">Caulobacter flavus</name>
    <dbReference type="NCBI Taxonomy" id="1679497"/>
    <lineage>
        <taxon>Bacteria</taxon>
        <taxon>Pseudomonadati</taxon>
        <taxon>Pseudomonadota</taxon>
        <taxon>Alphaproteobacteria</taxon>
        <taxon>Caulobacterales</taxon>
        <taxon>Caulobacteraceae</taxon>
        <taxon>Caulobacter</taxon>
    </lineage>
</organism>
<keyword evidence="2 4" id="KW-0808">Transferase</keyword>
<name>A0A2N5CSJ9_9CAUL</name>
<evidence type="ECO:0000313" key="4">
    <source>
        <dbReference type="EMBL" id="PLR13855.1"/>
    </source>
</evidence>
<dbReference type="InterPro" id="IPR004629">
    <property type="entry name" value="WecG_TagA_CpsF"/>
</dbReference>
<dbReference type="PANTHER" id="PTHR34136">
    <property type="match status" value="1"/>
</dbReference>
<dbReference type="Proteomes" id="UP000234483">
    <property type="component" value="Unassembled WGS sequence"/>
</dbReference>
<evidence type="ECO:0000313" key="6">
    <source>
        <dbReference type="Proteomes" id="UP000281192"/>
    </source>
</evidence>
<gene>
    <name evidence="3" type="ORF">C1707_04725</name>
    <name evidence="4" type="ORF">CFHF_13500</name>
</gene>
<dbReference type="PANTHER" id="PTHR34136:SF1">
    <property type="entry name" value="UDP-N-ACETYL-D-MANNOSAMINURONIC ACID TRANSFERASE"/>
    <property type="match status" value="1"/>
</dbReference>
<evidence type="ECO:0000313" key="3">
    <source>
        <dbReference type="EMBL" id="AYV45610.1"/>
    </source>
</evidence>
<proteinExistence type="predicted"/>
<keyword evidence="6" id="KW-1185">Reference proteome</keyword>
<protein>
    <submittedName>
        <fullName evidence="4">Glycosyltransferase</fullName>
    </submittedName>
</protein>
<dbReference type="KEGG" id="cfh:C1707_04725"/>
<evidence type="ECO:0000256" key="1">
    <source>
        <dbReference type="ARBA" id="ARBA00022676"/>
    </source>
</evidence>
<keyword evidence="1" id="KW-0328">Glycosyltransferase</keyword>
<dbReference type="AlphaFoldDB" id="A0A2N5CSJ9"/>
<dbReference type="CDD" id="cd06533">
    <property type="entry name" value="Glyco_transf_WecG_TagA"/>
    <property type="match status" value="1"/>
</dbReference>
<dbReference type="EMBL" id="CP026100">
    <property type="protein sequence ID" value="AYV45610.1"/>
    <property type="molecule type" value="Genomic_DNA"/>
</dbReference>
<accession>A0A2N5CSJ9</accession>
<dbReference type="RefSeq" id="WP_101713526.1">
    <property type="nucleotide sequence ID" value="NZ_CP026100.1"/>
</dbReference>
<dbReference type="Pfam" id="PF03808">
    <property type="entry name" value="Glyco_tran_WecG"/>
    <property type="match status" value="1"/>
</dbReference>
<evidence type="ECO:0000256" key="2">
    <source>
        <dbReference type="ARBA" id="ARBA00022679"/>
    </source>
</evidence>
<sequence>MFLPARDAFPVETRRPYRMNRRPEERVKVLGGEMDLVRPEEVFHFVAGRIAGGKGAIVANHNLHSLYLLQKDPQVVDFFKAAELIEVDSVPLIFWARIVGRASRRFHRCTYLDWRNDFWARATKENWKVFFVGGAPGVADKALENIRRDWPTAQVESHQGYFDVTDGGAENEAVVARIKAYKPDILFVGMGMPRQEKWLLENHKKLDPCVGFTVGGAFDYEAGVQLAAPRWMGQVGMEWLFRLMADPERLFTRYCVEPWHLFGPAMADARRALARQLKPGKKKNAVPPEAAYRRATDLALKP</sequence>
<dbReference type="GO" id="GO:0016758">
    <property type="term" value="F:hexosyltransferase activity"/>
    <property type="evidence" value="ECO:0007669"/>
    <property type="project" value="TreeGrafter"/>
</dbReference>